<accession>A0A451ARL3</accession>
<reference evidence="2" key="1">
    <citation type="submission" date="2019-02" db="EMBL/GenBank/DDBJ databases">
        <authorList>
            <person name="Gruber-Vodicka R. H."/>
            <person name="Seah K. B. B."/>
        </authorList>
    </citation>
    <scope>NUCLEOTIDE SEQUENCE</scope>
    <source>
        <strain evidence="2">BECK_BY19</strain>
        <strain evidence="1">BECK_BY8</strain>
    </source>
</reference>
<proteinExistence type="predicted"/>
<organism evidence="2">
    <name type="scientific">Candidatus Kentrum sp. UNK</name>
    <dbReference type="NCBI Taxonomy" id="2126344"/>
    <lineage>
        <taxon>Bacteria</taxon>
        <taxon>Pseudomonadati</taxon>
        <taxon>Pseudomonadota</taxon>
        <taxon>Gammaproteobacteria</taxon>
        <taxon>Candidatus Kentrum</taxon>
    </lineage>
</organism>
<dbReference type="EMBL" id="CAADGD010000004">
    <property type="protein sequence ID" value="VFK68637.1"/>
    <property type="molecule type" value="Genomic_DNA"/>
</dbReference>
<evidence type="ECO:0000313" key="2">
    <source>
        <dbReference type="EMBL" id="VFK68637.1"/>
    </source>
</evidence>
<gene>
    <name evidence="1" type="ORF">BECKUNK1418G_GA0071005_100552</name>
    <name evidence="2" type="ORF">BECKUNK1418H_GA0071006_100452</name>
</gene>
<dbReference type="EMBL" id="CAADFZ010000005">
    <property type="protein sequence ID" value="VFK58929.1"/>
    <property type="molecule type" value="Genomic_DNA"/>
</dbReference>
<protein>
    <submittedName>
        <fullName evidence="2">Uncharacterized protein</fullName>
    </submittedName>
</protein>
<evidence type="ECO:0000313" key="1">
    <source>
        <dbReference type="EMBL" id="VFK58929.1"/>
    </source>
</evidence>
<sequence>MMPEPPRVRLRALFPDKTRALEVAGKVRDYPQVVALRLGAIDQHCPKPGYGAGLIEFHLAILYPLHGLDQEVPDVRHAVFHLVAPVFEWPFSADAGPI</sequence>
<dbReference type="AlphaFoldDB" id="A0A451ARL3"/>
<name>A0A451ARL3_9GAMM</name>